<dbReference type="InterPro" id="IPR025272">
    <property type="entry name" value="SocA_Panacea"/>
</dbReference>
<evidence type="ECO:0000313" key="2">
    <source>
        <dbReference type="EMBL" id="EOQ98300.1"/>
    </source>
</evidence>
<name>R9ADY1_9LEPT</name>
<comment type="caution">
    <text evidence="2">The sequence shown here is derived from an EMBL/GenBank/DDBJ whole genome shotgun (WGS) entry which is preliminary data.</text>
</comment>
<dbReference type="RefSeq" id="WP_015679785.1">
    <property type="nucleotide sequence ID" value="NZ_AOGZ02000005.1"/>
</dbReference>
<gene>
    <name evidence="2" type="ORF">LEP1GSC195_1486</name>
</gene>
<dbReference type="AlphaFoldDB" id="R9ADY1"/>
<protein>
    <submittedName>
        <fullName evidence="2">PF13274 family protein</fullName>
    </submittedName>
</protein>
<accession>R9ADY1</accession>
<proteinExistence type="predicted"/>
<keyword evidence="3" id="KW-1185">Reference proteome</keyword>
<dbReference type="Pfam" id="PF13274">
    <property type="entry name" value="SocA_Panacea"/>
    <property type="match status" value="1"/>
</dbReference>
<dbReference type="EMBL" id="AOGZ02000005">
    <property type="protein sequence ID" value="EOQ98300.1"/>
    <property type="molecule type" value="Genomic_DNA"/>
</dbReference>
<dbReference type="Proteomes" id="UP000013984">
    <property type="component" value="Unassembled WGS sequence"/>
</dbReference>
<evidence type="ECO:0000313" key="3">
    <source>
        <dbReference type="Proteomes" id="UP000013984"/>
    </source>
</evidence>
<dbReference type="STRING" id="1218599.LEP1GSC195_1486"/>
<reference evidence="2" key="1">
    <citation type="submission" date="2013-04" db="EMBL/GenBank/DDBJ databases">
        <authorList>
            <person name="Harkins D.M."/>
            <person name="Durkin A.S."/>
            <person name="Brinkac L.M."/>
            <person name="Haft D.H."/>
            <person name="Selengut J.D."/>
            <person name="Sanka R."/>
            <person name="DePew J."/>
            <person name="Purushe J."/>
            <person name="Galloway R.L."/>
            <person name="Vinetz J.M."/>
            <person name="Sutton G.G."/>
            <person name="Nierman W.C."/>
            <person name="Fouts D.E."/>
        </authorList>
    </citation>
    <scope>NUCLEOTIDE SEQUENCE [LARGE SCALE GENOMIC DNA]</scope>
    <source>
        <strain evidence="2">CDC</strain>
    </source>
</reference>
<evidence type="ECO:0000259" key="1">
    <source>
        <dbReference type="Pfam" id="PF13274"/>
    </source>
</evidence>
<sequence length="182" mass="21792">MNKKTENAISFLASKHHENTNRYLSQTFLYKLLAFFDFESLKLNGIPSLSLDYKAMKRGPVPYEIYSEFQKINTFETFTVEDETFNGNIIKLIKSKNNFDLDYFSQIEVNLMRNLIHKYSKEYINANDMSEKSHEDILSWRKAYYERGENQLMKFEEEFESDDDLLNKADNFLIYKELKNIY</sequence>
<feature type="domain" description="Antitoxin SocA-like Panacea" evidence="1">
    <location>
        <begin position="29"/>
        <end position="140"/>
    </location>
</feature>
<dbReference type="OrthoDB" id="338639at2"/>
<organism evidence="2 3">
    <name type="scientific">Leptospira wolbachii serovar Codice str. CDC</name>
    <dbReference type="NCBI Taxonomy" id="1218599"/>
    <lineage>
        <taxon>Bacteria</taxon>
        <taxon>Pseudomonadati</taxon>
        <taxon>Spirochaetota</taxon>
        <taxon>Spirochaetia</taxon>
        <taxon>Leptospirales</taxon>
        <taxon>Leptospiraceae</taxon>
        <taxon>Leptospira</taxon>
    </lineage>
</organism>